<proteinExistence type="predicted"/>
<gene>
    <name evidence="2" type="primary">LOC109474594</name>
</gene>
<protein>
    <submittedName>
        <fullName evidence="2">LOW QUALITY PROTEIN: uncharacterized protein LOC109474594</fullName>
    </submittedName>
</protein>
<dbReference type="KEGG" id="bbel:109474594"/>
<sequence length="287" mass="32523">MGAVESKSEKETAIEIFPELDGWVSCSGVENGNYFPGRAILCKTNMCSTSGQIVLDFQNPTLRFKGGLKQWSDMSKQVTTVDNSPQKWSYTFIEGKDIDLWLSAEDESKIAGGRKSSKEYKILFEHSKTISVDIEHVRAVFRDRVLNQATDGIQGETSFFVVTDVFSVDKVRCESSKRVDDHLEAKFNFRKGPGRLPGMGMNARRNRTAEISQSSDTQIALYMKCVEVKYDPTTEKISEIVRCDPSTFRNSYTVMDSRSHFPRYQYTVNNGSLIGEPILLRSSYFCR</sequence>
<dbReference type="AlphaFoldDB" id="A0A6P4ZHC6"/>
<organism evidence="1 2">
    <name type="scientific">Branchiostoma belcheri</name>
    <name type="common">Amphioxus</name>
    <dbReference type="NCBI Taxonomy" id="7741"/>
    <lineage>
        <taxon>Eukaryota</taxon>
        <taxon>Metazoa</taxon>
        <taxon>Chordata</taxon>
        <taxon>Cephalochordata</taxon>
        <taxon>Leptocardii</taxon>
        <taxon>Amphioxiformes</taxon>
        <taxon>Branchiostomatidae</taxon>
        <taxon>Branchiostoma</taxon>
    </lineage>
</organism>
<dbReference type="GeneID" id="109474594"/>
<evidence type="ECO:0000313" key="1">
    <source>
        <dbReference type="Proteomes" id="UP000515135"/>
    </source>
</evidence>
<evidence type="ECO:0000313" key="2">
    <source>
        <dbReference type="RefSeq" id="XP_019630492.1"/>
    </source>
</evidence>
<name>A0A6P4ZHC6_BRABE</name>
<keyword evidence="1" id="KW-1185">Reference proteome</keyword>
<accession>A0A6P4ZHC6</accession>
<reference evidence="2" key="1">
    <citation type="submission" date="2025-08" db="UniProtKB">
        <authorList>
            <consortium name="RefSeq"/>
        </authorList>
    </citation>
    <scope>IDENTIFICATION</scope>
    <source>
        <tissue evidence="2">Gonad</tissue>
    </source>
</reference>
<dbReference type="Proteomes" id="UP000515135">
    <property type="component" value="Unplaced"/>
</dbReference>
<dbReference type="RefSeq" id="XP_019630492.1">
    <property type="nucleotide sequence ID" value="XM_019774933.1"/>
</dbReference>